<evidence type="ECO:0000313" key="3">
    <source>
        <dbReference type="Proteomes" id="UP000801864"/>
    </source>
</evidence>
<sequence length="578" mass="59672">MPITRECEYLPPRGLGSSTAGVAVAATVAVTASVAAAAAIARASLRPSAIVAEATTLLGVAEAAAAAATTEAATAKLAEIAVGIATATTARARATTTTAAAEGGLTSDSLKEGRDLLVGLLEKVNELADNTTVAAVEEGGSNTSVSSTAGTTNSVDVIIDISGKVVVDDVGDVGNIKTTSSNSSSHQDGAASVAEELESTLTLTLSPVSVNGGGREALVDEEVGQRVGHALGLDEDEGQTTSVGVEDIEENRALVNVLDEFDLLGDVLRGRTNTTNRQENVVLEEISGEHLDVAREGGREHESLSFSDVGHVLTLNNTADLGLETHVQHAIGLIEHKILNVAQGDAASLYEIHKSSGGGNKKVASALNLAKLRANIGSTIHHTRADPRSVGKLSGLLVDLRNQLSSGGKDERGGVGLALTTKLSSSVGGDSRRTVDEGLRKDGEKETTSLARTSLGTSHEITTTHDDGDGVFLNGSRDLVAGHLDVTAKVLVERGGSELVNRLGDVATRGFNRDIVVLFKVDTGVLLGRIVGGAKELTLDTGEGRRLGRGERRFDGYACEAGYRSVPGKPLDHLHRRG</sequence>
<protein>
    <submittedName>
        <fullName evidence="2">Uncharacterized protein</fullName>
    </submittedName>
</protein>
<gene>
    <name evidence="2" type="ORF">CFAM422_010726</name>
</gene>
<evidence type="ECO:0000313" key="2">
    <source>
        <dbReference type="EMBL" id="KAF3062751.1"/>
    </source>
</evidence>
<keyword evidence="3" id="KW-1185">Reference proteome</keyword>
<dbReference type="AntiFam" id="ANF00149">
    <property type="entry name" value="Shadow ORF (opposite cshA)"/>
</dbReference>
<feature type="region of interest" description="Disordered" evidence="1">
    <location>
        <begin position="424"/>
        <end position="448"/>
    </location>
</feature>
<accession>A0A9P5CAK2</accession>
<dbReference type="AlphaFoldDB" id="A0A9P5CAK2"/>
<proteinExistence type="predicted"/>
<dbReference type="Proteomes" id="UP000801864">
    <property type="component" value="Unassembled WGS sequence"/>
</dbReference>
<feature type="compositionally biased region" description="Basic and acidic residues" evidence="1">
    <location>
        <begin position="430"/>
        <end position="447"/>
    </location>
</feature>
<organism evidence="2 3">
    <name type="scientific">Trichoderma lentiforme</name>
    <dbReference type="NCBI Taxonomy" id="1567552"/>
    <lineage>
        <taxon>Eukaryota</taxon>
        <taxon>Fungi</taxon>
        <taxon>Dikarya</taxon>
        <taxon>Ascomycota</taxon>
        <taxon>Pezizomycotina</taxon>
        <taxon>Sordariomycetes</taxon>
        <taxon>Hypocreomycetidae</taxon>
        <taxon>Hypocreales</taxon>
        <taxon>Hypocreaceae</taxon>
        <taxon>Trichoderma</taxon>
    </lineage>
</organism>
<dbReference type="EMBL" id="QLNT01000021">
    <property type="protein sequence ID" value="KAF3062751.1"/>
    <property type="molecule type" value="Genomic_DNA"/>
</dbReference>
<evidence type="ECO:0000256" key="1">
    <source>
        <dbReference type="SAM" id="MobiDB-lite"/>
    </source>
</evidence>
<name>A0A9P5CAK2_9HYPO</name>
<reference evidence="2 3" key="1">
    <citation type="submission" date="2018-06" db="EMBL/GenBank/DDBJ databases">
        <title>Genome analysis of cellulolytic fungus Trichoderma lentiforme CFAM-422.</title>
        <authorList>
            <person name="Steindorff A.S."/>
            <person name="Formighieri E.F."/>
            <person name="Midorikawa G.E.O."/>
            <person name="Tamietti M.S."/>
            <person name="Ramos E.Z."/>
            <person name="Silva A.S."/>
            <person name="Bon E.P.S."/>
            <person name="Mendes T.D."/>
            <person name="Damaso M.C.T."/>
            <person name="Favaro L.C.L."/>
        </authorList>
    </citation>
    <scope>NUCLEOTIDE SEQUENCE [LARGE SCALE GENOMIC DNA]</scope>
    <source>
        <strain evidence="2 3">CFAM-422</strain>
    </source>
</reference>
<comment type="caution">
    <text evidence="2">The sequence shown here is derived from an EMBL/GenBank/DDBJ whole genome shotgun (WGS) entry which is preliminary data.</text>
</comment>